<keyword evidence="3" id="KW-1185">Reference proteome</keyword>
<sequence length="347" mass="39113">MLGKNKDVGFSFNSADLEKTKYFNLDGTSVIHVDVWVEAFDDKRFWLAHLPNSPKYKFFPKIPDQITAPDGKVSTGCDRLFKMERDGVITLGKAQIFCLDSDDSYLKKFISGFSSQKLERDFVYVTNVYAIDNVFLQSDLLDRVFESVTGTPVASLATKPSGLLAEVSSLVFDVALGLAFYDVVLHSRKARNVFKDKFNRILQSQLKLDCQRALSSCPEFSRISSSFLKLKRSLENLIVSTGKKVEYDRFRADAIGTGYSSSNAYLFVRGHCVYEGLVSSLLKTSLGIRDAEIVRVTALYSDHVHRVQAIKSQWPDFDHALKTSYYAALPVIPFFDLCRSRLLADYA</sequence>
<reference evidence="2 3" key="1">
    <citation type="submission" date="2021-06" db="EMBL/GenBank/DDBJ databases">
        <title>Updating the genus Pseudomonas: Description of 43 new species and partition of the Pseudomonas putida group.</title>
        <authorList>
            <person name="Girard L."/>
            <person name="Lood C."/>
            <person name="Vandamme P."/>
            <person name="Rokni-Zadeh H."/>
            <person name="Van Noort V."/>
            <person name="Hofte M."/>
            <person name="Lavigne R."/>
            <person name="De Mot R."/>
        </authorList>
    </citation>
    <scope>NUCLEOTIDE SEQUENCE [LARGE SCALE GENOMIC DNA]</scope>
    <source>
        <strain evidence="2 3">COR58</strain>
    </source>
</reference>
<name>A0ABS6PG44_9PSED</name>
<dbReference type="Pfam" id="PF14491">
    <property type="entry name" value="DUF4435"/>
    <property type="match status" value="1"/>
</dbReference>
<accession>A0ABS6PG44</accession>
<organism evidence="2 3">
    <name type="scientific">Pseudomonas ekonensis</name>
    <dbReference type="NCBI Taxonomy" id="2842353"/>
    <lineage>
        <taxon>Bacteria</taxon>
        <taxon>Pseudomonadati</taxon>
        <taxon>Pseudomonadota</taxon>
        <taxon>Gammaproteobacteria</taxon>
        <taxon>Pseudomonadales</taxon>
        <taxon>Pseudomonadaceae</taxon>
        <taxon>Pseudomonas</taxon>
    </lineage>
</organism>
<evidence type="ECO:0000259" key="1">
    <source>
        <dbReference type="Pfam" id="PF14491"/>
    </source>
</evidence>
<feature type="domain" description="DUF4435" evidence="1">
    <location>
        <begin position="33"/>
        <end position="284"/>
    </location>
</feature>
<protein>
    <submittedName>
        <fullName evidence="2">DUF4435 domain-containing protein</fullName>
    </submittedName>
</protein>
<gene>
    <name evidence="2" type="ORF">KVG96_15950</name>
</gene>
<evidence type="ECO:0000313" key="3">
    <source>
        <dbReference type="Proteomes" id="UP000765224"/>
    </source>
</evidence>
<dbReference type="EMBL" id="JAHSTS010000002">
    <property type="protein sequence ID" value="MBV4459448.1"/>
    <property type="molecule type" value="Genomic_DNA"/>
</dbReference>
<dbReference type="Proteomes" id="UP000765224">
    <property type="component" value="Unassembled WGS sequence"/>
</dbReference>
<comment type="caution">
    <text evidence="2">The sequence shown here is derived from an EMBL/GenBank/DDBJ whole genome shotgun (WGS) entry which is preliminary data.</text>
</comment>
<dbReference type="InterPro" id="IPR029492">
    <property type="entry name" value="DUF4435"/>
</dbReference>
<dbReference type="RefSeq" id="WP_217892995.1">
    <property type="nucleotide sequence ID" value="NZ_JAHSTS010000002.1"/>
</dbReference>
<proteinExistence type="predicted"/>
<evidence type="ECO:0000313" key="2">
    <source>
        <dbReference type="EMBL" id="MBV4459448.1"/>
    </source>
</evidence>